<proteinExistence type="predicted"/>
<dbReference type="EMBL" id="RCNU01000003">
    <property type="protein sequence ID" value="RWQ97152.1"/>
    <property type="molecule type" value="Genomic_DNA"/>
</dbReference>
<accession>A0A443HZ69</accession>
<dbReference type="Proteomes" id="UP000283841">
    <property type="component" value="Unassembled WGS sequence"/>
</dbReference>
<evidence type="ECO:0008006" key="4">
    <source>
        <dbReference type="Google" id="ProtNLM"/>
    </source>
</evidence>
<organism evidence="2 3">
    <name type="scientific">Byssochlamys spectabilis</name>
    <name type="common">Paecilomyces variotii</name>
    <dbReference type="NCBI Taxonomy" id="264951"/>
    <lineage>
        <taxon>Eukaryota</taxon>
        <taxon>Fungi</taxon>
        <taxon>Dikarya</taxon>
        <taxon>Ascomycota</taxon>
        <taxon>Pezizomycotina</taxon>
        <taxon>Eurotiomycetes</taxon>
        <taxon>Eurotiomycetidae</taxon>
        <taxon>Eurotiales</taxon>
        <taxon>Thermoascaceae</taxon>
        <taxon>Paecilomyces</taxon>
    </lineage>
</organism>
<feature type="region of interest" description="Disordered" evidence="1">
    <location>
        <begin position="177"/>
        <end position="207"/>
    </location>
</feature>
<evidence type="ECO:0000256" key="1">
    <source>
        <dbReference type="SAM" id="MobiDB-lite"/>
    </source>
</evidence>
<name>A0A443HZ69_BYSSP</name>
<evidence type="ECO:0000313" key="3">
    <source>
        <dbReference type="Proteomes" id="UP000283841"/>
    </source>
</evidence>
<keyword evidence="3" id="KW-1185">Reference proteome</keyword>
<dbReference type="PROSITE" id="PS51257">
    <property type="entry name" value="PROKAR_LIPOPROTEIN"/>
    <property type="match status" value="1"/>
</dbReference>
<comment type="caution">
    <text evidence="2">The sequence shown here is derived from an EMBL/GenBank/DDBJ whole genome shotgun (WGS) entry which is preliminary data.</text>
</comment>
<dbReference type="PANTHER" id="PTHR28139">
    <property type="entry name" value="UPF0768 PROTEIN YBL029C-A"/>
    <property type="match status" value="1"/>
</dbReference>
<evidence type="ECO:0000313" key="2">
    <source>
        <dbReference type="EMBL" id="RWQ97152.1"/>
    </source>
</evidence>
<protein>
    <recommendedName>
        <fullName evidence="4">Rhodopsin family protein</fullName>
    </recommendedName>
</protein>
<dbReference type="STRING" id="264951.A0A443HZ69"/>
<gene>
    <name evidence="2" type="ORF">C8Q69DRAFT_462532</name>
</gene>
<reference evidence="2 3" key="1">
    <citation type="journal article" date="2018" name="Front. Microbiol.">
        <title>Genomic and genetic insights into a cosmopolitan fungus, Paecilomyces variotii (Eurotiales).</title>
        <authorList>
            <person name="Urquhart A.S."/>
            <person name="Mondo S.J."/>
            <person name="Makela M.R."/>
            <person name="Hane J.K."/>
            <person name="Wiebenga A."/>
            <person name="He G."/>
            <person name="Mihaltcheva S."/>
            <person name="Pangilinan J."/>
            <person name="Lipzen A."/>
            <person name="Barry K."/>
            <person name="de Vries R.P."/>
            <person name="Grigoriev I.V."/>
            <person name="Idnurm A."/>
        </authorList>
    </citation>
    <scope>NUCLEOTIDE SEQUENCE [LARGE SCALE GENOMIC DNA]</scope>
    <source>
        <strain evidence="2 3">CBS 101075</strain>
    </source>
</reference>
<sequence length="207" mass="23111">MICGRSAQNEHGRCRCLTSPSHSATIASASCLRVIPLRACFADISSCVPRQIRCFDQYTQTYDCTSLLTREKVIETIMAICITFGMQEFTSRLQGYENVRAYCYNCQHWDAYCITRWPWFTVCFIPVIPLAFHKYKEVTCARCRFTQDLRDRPDITPQTAPPPGYVYYPPMAPGAMGTMGPPGPPGPPPAASGAIPPPQPAAQKRYA</sequence>
<feature type="compositionally biased region" description="Pro residues" evidence="1">
    <location>
        <begin position="181"/>
        <end position="200"/>
    </location>
</feature>
<dbReference type="GeneID" id="39599601"/>
<dbReference type="RefSeq" id="XP_028486797.1">
    <property type="nucleotide sequence ID" value="XM_028630324.1"/>
</dbReference>
<dbReference type="PANTHER" id="PTHR28139:SF1">
    <property type="entry name" value="UPF0768 PROTEIN YBL029C-A"/>
    <property type="match status" value="1"/>
</dbReference>
<dbReference type="AlphaFoldDB" id="A0A443HZ69"/>
<dbReference type="VEuPathDB" id="FungiDB:C8Q69DRAFT_462532"/>